<feature type="compositionally biased region" description="Basic and acidic residues" evidence="1">
    <location>
        <begin position="1"/>
        <end position="23"/>
    </location>
</feature>
<feature type="compositionally biased region" description="Basic and acidic residues" evidence="1">
    <location>
        <begin position="38"/>
        <end position="47"/>
    </location>
</feature>
<protein>
    <submittedName>
        <fullName evidence="2">Uncharacterized protein</fullName>
    </submittedName>
</protein>
<dbReference type="Proteomes" id="UP000324222">
    <property type="component" value="Unassembled WGS sequence"/>
</dbReference>
<evidence type="ECO:0000256" key="1">
    <source>
        <dbReference type="SAM" id="MobiDB-lite"/>
    </source>
</evidence>
<keyword evidence="3" id="KW-1185">Reference proteome</keyword>
<dbReference type="EMBL" id="VSRR010020555">
    <property type="protein sequence ID" value="MPC63236.1"/>
    <property type="molecule type" value="Genomic_DNA"/>
</dbReference>
<feature type="region of interest" description="Disordered" evidence="1">
    <location>
        <begin position="1"/>
        <end position="59"/>
    </location>
</feature>
<organism evidence="2 3">
    <name type="scientific">Portunus trituberculatus</name>
    <name type="common">Swimming crab</name>
    <name type="synonym">Neptunus trituberculatus</name>
    <dbReference type="NCBI Taxonomy" id="210409"/>
    <lineage>
        <taxon>Eukaryota</taxon>
        <taxon>Metazoa</taxon>
        <taxon>Ecdysozoa</taxon>
        <taxon>Arthropoda</taxon>
        <taxon>Crustacea</taxon>
        <taxon>Multicrustacea</taxon>
        <taxon>Malacostraca</taxon>
        <taxon>Eumalacostraca</taxon>
        <taxon>Eucarida</taxon>
        <taxon>Decapoda</taxon>
        <taxon>Pleocyemata</taxon>
        <taxon>Brachyura</taxon>
        <taxon>Eubrachyura</taxon>
        <taxon>Portunoidea</taxon>
        <taxon>Portunidae</taxon>
        <taxon>Portuninae</taxon>
        <taxon>Portunus</taxon>
    </lineage>
</organism>
<dbReference type="AlphaFoldDB" id="A0A5B7H072"/>
<name>A0A5B7H072_PORTR</name>
<gene>
    <name evidence="2" type="ORF">E2C01_057331</name>
</gene>
<sequence>MANKVDMRPQRSGTEKKGLDRRFDSKRKRKKSASCTTEAEHGSKPLDLHQPQKSLHFAW</sequence>
<reference evidence="2 3" key="1">
    <citation type="submission" date="2019-05" db="EMBL/GenBank/DDBJ databases">
        <title>Another draft genome of Portunus trituberculatus and its Hox gene families provides insights of decapod evolution.</title>
        <authorList>
            <person name="Jeong J.-H."/>
            <person name="Song I."/>
            <person name="Kim S."/>
            <person name="Choi T."/>
            <person name="Kim D."/>
            <person name="Ryu S."/>
            <person name="Kim W."/>
        </authorList>
    </citation>
    <scope>NUCLEOTIDE SEQUENCE [LARGE SCALE GENOMIC DNA]</scope>
    <source>
        <tissue evidence="2">Muscle</tissue>
    </source>
</reference>
<accession>A0A5B7H072</accession>
<comment type="caution">
    <text evidence="2">The sequence shown here is derived from an EMBL/GenBank/DDBJ whole genome shotgun (WGS) entry which is preliminary data.</text>
</comment>
<evidence type="ECO:0000313" key="2">
    <source>
        <dbReference type="EMBL" id="MPC63236.1"/>
    </source>
</evidence>
<evidence type="ECO:0000313" key="3">
    <source>
        <dbReference type="Proteomes" id="UP000324222"/>
    </source>
</evidence>
<proteinExistence type="predicted"/>